<dbReference type="VEuPathDB" id="TriTrypDB:TcG_03528"/>
<keyword evidence="2" id="KW-1133">Transmembrane helix</keyword>
<evidence type="ECO:0000256" key="2">
    <source>
        <dbReference type="SAM" id="Phobius"/>
    </source>
</evidence>
<reference evidence="3 4" key="1">
    <citation type="journal article" date="2018" name="Microb. Genom.">
        <title>Expanding an expanded genome: long-read sequencing of Trypanosoma cruzi.</title>
        <authorList>
            <person name="Berna L."/>
            <person name="Rodriguez M."/>
            <person name="Chiribao M.L."/>
            <person name="Parodi-Talice A."/>
            <person name="Pita S."/>
            <person name="Rijo G."/>
            <person name="Alvarez-Valin F."/>
            <person name="Robello C."/>
        </authorList>
    </citation>
    <scope>NUCLEOTIDE SEQUENCE [LARGE SCALE GENOMIC DNA]</scope>
    <source>
        <strain evidence="3 4">TCC</strain>
    </source>
</reference>
<name>A0A2V2VKY7_TRYCR</name>
<sequence>MMRRMSTVGCGAFCVTVLQPSFYSMPQLLPMFLPPTRGSVRKVAFVSSPKKPHKLRSFFKMADMYRPGKYTSKDMPKGPTSSNQPWDPVFAHYAFQKATGPLQRKQNTTPDDHLTVDELEKWMDATAAAKVLGIKESELPTLTSLQLEERWAKVYNERTNAMQQETVIAAEVLLEYIDSSVHRKKSRQYYRNYVDNARHALDHEADLRRRGYQQKFYYLFGAVMVIGCSAVMFVAFFRNVITRRDVENIGASAVAYLNMAFLQPSNPEPAPDYSTRYRDTPTAMEIDQREGRYGNTDPTQAQLVLEVEEFRRHEEAEMLRLLNDENERAQKEAKMQAARGSRVRVYRSEDFDESGELKEPAALNKDVDPAAAFSQMTFRQFAAMMASQFGGGSRFQRITQNSVRRMEEMENMRKRIDERNV</sequence>
<evidence type="ECO:0008006" key="5">
    <source>
        <dbReference type="Google" id="ProtNLM"/>
    </source>
</evidence>
<evidence type="ECO:0000256" key="1">
    <source>
        <dbReference type="SAM" id="Coils"/>
    </source>
</evidence>
<comment type="caution">
    <text evidence="3">The sequence shown here is derived from an EMBL/GenBank/DDBJ whole genome shotgun (WGS) entry which is preliminary data.</text>
</comment>
<dbReference type="VEuPathDB" id="TriTrypDB:TcCLB.509769.100"/>
<keyword evidence="2" id="KW-0472">Membrane</keyword>
<dbReference type="VEuPathDB" id="TriTrypDB:TcBrA4_0136500"/>
<feature type="coiled-coil region" evidence="1">
    <location>
        <begin position="312"/>
        <end position="339"/>
    </location>
</feature>
<organism evidence="3 4">
    <name type="scientific">Trypanosoma cruzi</name>
    <dbReference type="NCBI Taxonomy" id="5693"/>
    <lineage>
        <taxon>Eukaryota</taxon>
        <taxon>Discoba</taxon>
        <taxon>Euglenozoa</taxon>
        <taxon>Kinetoplastea</taxon>
        <taxon>Metakinetoplastina</taxon>
        <taxon>Trypanosomatida</taxon>
        <taxon>Trypanosomatidae</taxon>
        <taxon>Trypanosoma</taxon>
        <taxon>Schizotrypanum</taxon>
    </lineage>
</organism>
<gene>
    <name evidence="3" type="ORF">C3747_248g7</name>
</gene>
<proteinExistence type="predicted"/>
<dbReference type="VEuPathDB" id="TriTrypDB:C3747_248g7"/>
<dbReference type="VEuPathDB" id="TriTrypDB:TCDM_05195"/>
<keyword evidence="1" id="KW-0175">Coiled coil</keyword>
<dbReference type="VEuPathDB" id="TriTrypDB:C4B63_16g129"/>
<dbReference type="VEuPathDB" id="TriTrypDB:TcYC6_0032590"/>
<dbReference type="Proteomes" id="UP000246078">
    <property type="component" value="Unassembled WGS sequence"/>
</dbReference>
<dbReference type="VEuPathDB" id="TriTrypDB:Tc_MARK_9448"/>
<dbReference type="AlphaFoldDB" id="A0A2V2VKY7"/>
<protein>
    <recommendedName>
        <fullName evidence="5">Transmembrane protein</fullName>
    </recommendedName>
</protein>
<evidence type="ECO:0000313" key="4">
    <source>
        <dbReference type="Proteomes" id="UP000246078"/>
    </source>
</evidence>
<feature type="transmembrane region" description="Helical" evidence="2">
    <location>
        <begin position="216"/>
        <end position="237"/>
    </location>
</feature>
<keyword evidence="2" id="KW-0812">Transmembrane</keyword>
<dbReference type="EMBL" id="PRFC01000248">
    <property type="protein sequence ID" value="PWU97105.1"/>
    <property type="molecule type" value="Genomic_DNA"/>
</dbReference>
<dbReference type="VEuPathDB" id="TriTrypDB:ECC02_005413"/>
<dbReference type="VEuPathDB" id="TriTrypDB:TCSYLVIO_000193"/>
<dbReference type="VEuPathDB" id="TriTrypDB:BCY84_02446"/>
<evidence type="ECO:0000313" key="3">
    <source>
        <dbReference type="EMBL" id="PWU97105.1"/>
    </source>
</evidence>
<accession>A0A2V2VKY7</accession>